<dbReference type="OrthoDB" id="1920576at2759"/>
<name>A0A9Q1Q7Q0_9CARY</name>
<dbReference type="PANTHER" id="PTHR32010">
    <property type="entry name" value="PHOTOSYSTEM II STABILITY/ASSEMBLY FACTOR HCF136, CHLOROPLASTIC"/>
    <property type="match status" value="1"/>
</dbReference>
<reference evidence="2" key="1">
    <citation type="submission" date="2022-04" db="EMBL/GenBank/DDBJ databases">
        <title>Carnegiea gigantea Genome sequencing and assembly v2.</title>
        <authorList>
            <person name="Copetti D."/>
            <person name="Sanderson M.J."/>
            <person name="Burquez A."/>
            <person name="Wojciechowski M.F."/>
        </authorList>
    </citation>
    <scope>NUCLEOTIDE SEQUENCE</scope>
    <source>
        <strain evidence="2">SGP5-SGP5p</strain>
        <tissue evidence="2">Aerial part</tissue>
    </source>
</reference>
<feature type="region of interest" description="Disordered" evidence="1">
    <location>
        <begin position="58"/>
        <end position="80"/>
    </location>
</feature>
<dbReference type="AlphaFoldDB" id="A0A9Q1Q7Q0"/>
<feature type="compositionally biased region" description="Basic residues" evidence="1">
    <location>
        <begin position="153"/>
        <end position="163"/>
    </location>
</feature>
<sequence length="613" mass="69010">MVQLQKIEILGCDVPDQSQISCTSKAMGGTGYVSASDVRFAEKTTGVPAELSDACSNVGSTENIDPKTPTRKKKNRSKAKLGRKFAKEVFAKDRGNFDAIQPYVWMKWARVKPVENNILYSFVNGEWRDIPCLESNVHCRIRRDHDASQQPNSRKRIPVWKKKVKNAKSTISIDPRESNDDNSLSGNNGLHLQEVRINNFKVEAQKVQFIKDHRQPFHVPKHFQPLFINTQMVEHAFIASYRLQVASESVQQATGYPIAEFERLMWSAAPLIASSFSCQGHGGNFHNQPCSPSLCRERIPKISLQSIWKWYEEPGNYGLKVTMGDLQKEKRFFADTVSFHAHFVPLLSAVQLFGFQNLSSSIQSQRSTVEINGEETKSQPSLSDHPIFMSCLKASLMHKTVVDTVNPQAINHTSDVNIADGKVPLSAAHPASLGNADLIFEFFESEQPQRRVPLYNKIMELRSAGTPNNQVFGDPSRLECTNLDDLHPASWFSVAWYPIYRIPEGKLRAAFLTYHSLGYMLQKCTANDSLDTKGGVVLPIIGLQSYNAQGELWFSPNSEADSSFRELTSTLVKERLGTLEENALGFARGMVCKDNVTVPNRQPDYEFFMSRKH</sequence>
<accession>A0A9Q1Q7Q0</accession>
<evidence type="ECO:0000256" key="1">
    <source>
        <dbReference type="SAM" id="MobiDB-lite"/>
    </source>
</evidence>
<proteinExistence type="predicted"/>
<evidence type="ECO:0000313" key="2">
    <source>
        <dbReference type="EMBL" id="KAJ8431205.1"/>
    </source>
</evidence>
<dbReference type="Proteomes" id="UP001153076">
    <property type="component" value="Unassembled WGS sequence"/>
</dbReference>
<feature type="region of interest" description="Disordered" evidence="1">
    <location>
        <begin position="144"/>
        <end position="163"/>
    </location>
</feature>
<gene>
    <name evidence="2" type="ORF">Cgig2_020316</name>
</gene>
<feature type="region of interest" description="Disordered" evidence="1">
    <location>
        <begin position="168"/>
        <end position="187"/>
    </location>
</feature>
<dbReference type="Pfam" id="PF05623">
    <property type="entry name" value="DUF789"/>
    <property type="match status" value="1"/>
</dbReference>
<protein>
    <submittedName>
        <fullName evidence="2">Uncharacterized protein</fullName>
    </submittedName>
</protein>
<dbReference type="InterPro" id="IPR008507">
    <property type="entry name" value="DUF789"/>
</dbReference>
<evidence type="ECO:0000313" key="3">
    <source>
        <dbReference type="Proteomes" id="UP001153076"/>
    </source>
</evidence>
<keyword evidence="3" id="KW-1185">Reference proteome</keyword>
<dbReference type="PANTHER" id="PTHR32010:SF23">
    <property type="entry name" value="IG-LIKE DOMAIN-CONTAINING PROTEIN"/>
    <property type="match status" value="1"/>
</dbReference>
<organism evidence="2 3">
    <name type="scientific">Carnegiea gigantea</name>
    <dbReference type="NCBI Taxonomy" id="171969"/>
    <lineage>
        <taxon>Eukaryota</taxon>
        <taxon>Viridiplantae</taxon>
        <taxon>Streptophyta</taxon>
        <taxon>Embryophyta</taxon>
        <taxon>Tracheophyta</taxon>
        <taxon>Spermatophyta</taxon>
        <taxon>Magnoliopsida</taxon>
        <taxon>eudicotyledons</taxon>
        <taxon>Gunneridae</taxon>
        <taxon>Pentapetalae</taxon>
        <taxon>Caryophyllales</taxon>
        <taxon>Cactineae</taxon>
        <taxon>Cactaceae</taxon>
        <taxon>Cactoideae</taxon>
        <taxon>Echinocereeae</taxon>
        <taxon>Carnegiea</taxon>
    </lineage>
</organism>
<comment type="caution">
    <text evidence="2">The sequence shown here is derived from an EMBL/GenBank/DDBJ whole genome shotgun (WGS) entry which is preliminary data.</text>
</comment>
<dbReference type="EMBL" id="JAKOGI010000708">
    <property type="protein sequence ID" value="KAJ8431205.1"/>
    <property type="molecule type" value="Genomic_DNA"/>
</dbReference>
<feature type="compositionally biased region" description="Basic residues" evidence="1">
    <location>
        <begin position="69"/>
        <end position="80"/>
    </location>
</feature>